<evidence type="ECO:0000313" key="3">
    <source>
        <dbReference type="Proteomes" id="UP000256269"/>
    </source>
</evidence>
<accession>A0A3E0HPN0</accession>
<proteinExistence type="predicted"/>
<dbReference type="RefSeq" id="WP_170217551.1">
    <property type="nucleotide sequence ID" value="NZ_CP144375.1"/>
</dbReference>
<sequence>MDTQQPAEGTEPVWGAPPPAAPAGAPQPKRWSAGKTAAVVAVAAVVAAGGGYGISKLAGSTASAATQGGPGGGFGAGGGGGFGGGRGGGMGGLFSALHGDFTVSDNGSYVTERMQTGEITAVSATSITAKSVDGYTQTYVIDSSTQVDEGNEKVTDLKTGTTVTIIAKLSGSSGTATSVSDQQFGPGRGGQQGQQPQGN</sequence>
<evidence type="ECO:0008006" key="4">
    <source>
        <dbReference type="Google" id="ProtNLM"/>
    </source>
</evidence>
<reference evidence="2 3" key="1">
    <citation type="submission" date="2018-08" db="EMBL/GenBank/DDBJ databases">
        <title>Genomic Encyclopedia of Archaeal and Bacterial Type Strains, Phase II (KMG-II): from individual species to whole genera.</title>
        <authorList>
            <person name="Goeker M."/>
        </authorList>
    </citation>
    <scope>NUCLEOTIDE SEQUENCE [LARGE SCALE GENOMIC DNA]</scope>
    <source>
        <strain evidence="2 3">DSM 45791</strain>
    </source>
</reference>
<protein>
    <recommendedName>
        <fullName evidence="4">DUF5666 domain-containing protein</fullName>
    </recommendedName>
</protein>
<feature type="region of interest" description="Disordered" evidence="1">
    <location>
        <begin position="1"/>
        <end position="30"/>
    </location>
</feature>
<dbReference type="EMBL" id="QUNO01000005">
    <property type="protein sequence ID" value="REH48240.1"/>
    <property type="molecule type" value="Genomic_DNA"/>
</dbReference>
<gene>
    <name evidence="2" type="ORF">BCF44_10598</name>
</gene>
<feature type="compositionally biased region" description="Polar residues" evidence="1">
    <location>
        <begin position="171"/>
        <end position="181"/>
    </location>
</feature>
<feature type="region of interest" description="Disordered" evidence="1">
    <location>
        <begin position="171"/>
        <end position="199"/>
    </location>
</feature>
<comment type="caution">
    <text evidence="2">The sequence shown here is derived from an EMBL/GenBank/DDBJ whole genome shotgun (WGS) entry which is preliminary data.</text>
</comment>
<organism evidence="2 3">
    <name type="scientific">Kutzneria buriramensis</name>
    <dbReference type="NCBI Taxonomy" id="1045776"/>
    <lineage>
        <taxon>Bacteria</taxon>
        <taxon>Bacillati</taxon>
        <taxon>Actinomycetota</taxon>
        <taxon>Actinomycetes</taxon>
        <taxon>Pseudonocardiales</taxon>
        <taxon>Pseudonocardiaceae</taxon>
        <taxon>Kutzneria</taxon>
    </lineage>
</organism>
<evidence type="ECO:0000313" key="2">
    <source>
        <dbReference type="EMBL" id="REH48240.1"/>
    </source>
</evidence>
<name>A0A3E0HPN0_9PSEU</name>
<keyword evidence="3" id="KW-1185">Reference proteome</keyword>
<dbReference type="Proteomes" id="UP000256269">
    <property type="component" value="Unassembled WGS sequence"/>
</dbReference>
<dbReference type="AlphaFoldDB" id="A0A3E0HPN0"/>
<evidence type="ECO:0000256" key="1">
    <source>
        <dbReference type="SAM" id="MobiDB-lite"/>
    </source>
</evidence>